<accession>A0AAU0F2R2</accession>
<keyword evidence="1" id="KW-0812">Transmembrane</keyword>
<feature type="transmembrane region" description="Helical" evidence="1">
    <location>
        <begin position="6"/>
        <end position="25"/>
    </location>
</feature>
<organism evidence="2 3">
    <name type="scientific">Bergeyella porcorum</name>
    <dbReference type="NCBI Taxonomy" id="1735111"/>
    <lineage>
        <taxon>Bacteria</taxon>
        <taxon>Pseudomonadati</taxon>
        <taxon>Bacteroidota</taxon>
        <taxon>Flavobacteriia</taxon>
        <taxon>Flavobacteriales</taxon>
        <taxon>Weeksellaceae</taxon>
        <taxon>Bergeyella</taxon>
    </lineage>
</organism>
<sequence length="114" mass="13526">MEFFKTVIHYFLHLVFPVFIALIFFRKEWKKVYGLILATMLIDLDHLFASPIFEAGRNSIGFHPLHSYPMIGAYVLGCILLKGNYKIIAIGLLFHIFTDFQDYYFWNFLHNMIK</sequence>
<dbReference type="KEGG" id="bpor:BPO_1102"/>
<evidence type="ECO:0000256" key="1">
    <source>
        <dbReference type="SAM" id="Phobius"/>
    </source>
</evidence>
<dbReference type="EMBL" id="CP136426">
    <property type="protein sequence ID" value="WOC51749.1"/>
    <property type="molecule type" value="Genomic_DNA"/>
</dbReference>
<name>A0AAU0F2R2_9FLAO</name>
<evidence type="ECO:0000313" key="3">
    <source>
        <dbReference type="Proteomes" id="UP001432059"/>
    </source>
</evidence>
<dbReference type="RefSeq" id="WP_327983475.1">
    <property type="nucleotide sequence ID" value="NZ_CP136426.1"/>
</dbReference>
<evidence type="ECO:0000313" key="2">
    <source>
        <dbReference type="EMBL" id="WOC51749.1"/>
    </source>
</evidence>
<keyword evidence="1" id="KW-0472">Membrane</keyword>
<dbReference type="InterPro" id="IPR046125">
    <property type="entry name" value="DUF6122"/>
</dbReference>
<reference evidence="2" key="1">
    <citation type="submission" date="2023-10" db="EMBL/GenBank/DDBJ databases">
        <title>Characterization and whole genome sequencing of a novel strain of Bergeyella porcorum QD2021 isolated from pig.</title>
        <authorList>
            <person name="Liu G."/>
            <person name="Chen C."/>
            <person name="Han X."/>
        </authorList>
    </citation>
    <scope>NUCLEOTIDE SEQUENCE</scope>
    <source>
        <strain evidence="2">QD2021</strain>
    </source>
</reference>
<keyword evidence="3" id="KW-1185">Reference proteome</keyword>
<keyword evidence="1" id="KW-1133">Transmembrane helix</keyword>
<protein>
    <submittedName>
        <fullName evidence="2">Uncharacterized protein</fullName>
    </submittedName>
</protein>
<dbReference type="AlphaFoldDB" id="A0AAU0F2R2"/>
<proteinExistence type="predicted"/>
<dbReference type="Proteomes" id="UP001432059">
    <property type="component" value="Chromosome"/>
</dbReference>
<gene>
    <name evidence="2" type="ORF">BPO_1102</name>
</gene>
<dbReference type="Pfam" id="PF19617">
    <property type="entry name" value="DUF6122"/>
    <property type="match status" value="1"/>
</dbReference>